<feature type="transmembrane region" description="Helical" evidence="10">
    <location>
        <begin position="261"/>
        <end position="283"/>
    </location>
</feature>
<keyword evidence="9" id="KW-0676">Redox-active center</keyword>
<evidence type="ECO:0000313" key="13">
    <source>
        <dbReference type="EMBL" id="XBS20746.1"/>
    </source>
</evidence>
<reference evidence="13 14" key="1">
    <citation type="journal article" date="2024" name="Microbiology">
        <title>Methylomarinum rosea sp. nov., a novel halophilic methanotrophic bacterium from the hypersaline Lake Elton.</title>
        <authorList>
            <person name="Suleimanov R.Z."/>
            <person name="Oshkin I.Y."/>
            <person name="Danilova O.V."/>
            <person name="Suzina N.E."/>
            <person name="Dedysh S.N."/>
        </authorList>
    </citation>
    <scope>NUCLEOTIDE SEQUENCE [LARGE SCALE GENOMIC DNA]</scope>
    <source>
        <strain evidence="13 14">Ch1-1</strain>
    </source>
</reference>
<evidence type="ECO:0000256" key="2">
    <source>
        <dbReference type="ARBA" id="ARBA00006214"/>
    </source>
</evidence>
<dbReference type="GO" id="GO:0048038">
    <property type="term" value="F:quinone binding"/>
    <property type="evidence" value="ECO:0007669"/>
    <property type="project" value="UniProtKB-KW"/>
</dbReference>
<evidence type="ECO:0000259" key="12">
    <source>
        <dbReference type="Pfam" id="PF07884"/>
    </source>
</evidence>
<dbReference type="InterPro" id="IPR012932">
    <property type="entry name" value="VKOR"/>
</dbReference>
<dbReference type="GO" id="GO:0016491">
    <property type="term" value="F:oxidoreductase activity"/>
    <property type="evidence" value="ECO:0007669"/>
    <property type="project" value="UniProtKB-KW"/>
</dbReference>
<proteinExistence type="inferred from homology"/>
<evidence type="ECO:0000259" key="11">
    <source>
        <dbReference type="Pfam" id="PF03779"/>
    </source>
</evidence>
<accession>A0AAU7NUR8</accession>
<evidence type="ECO:0000256" key="3">
    <source>
        <dbReference type="ARBA" id="ARBA00022692"/>
    </source>
</evidence>
<keyword evidence="5 10" id="KW-1133">Transmembrane helix</keyword>
<feature type="transmembrane region" description="Helical" evidence="10">
    <location>
        <begin position="84"/>
        <end position="106"/>
    </location>
</feature>
<dbReference type="AlphaFoldDB" id="A0AAU7NUR8"/>
<evidence type="ECO:0000256" key="1">
    <source>
        <dbReference type="ARBA" id="ARBA00004141"/>
    </source>
</evidence>
<dbReference type="RefSeq" id="WP_305906476.1">
    <property type="nucleotide sequence ID" value="NZ_CP157743.1"/>
</dbReference>
<dbReference type="Pfam" id="PF07884">
    <property type="entry name" value="VKOR"/>
    <property type="match status" value="1"/>
</dbReference>
<dbReference type="Proteomes" id="UP001225378">
    <property type="component" value="Chromosome"/>
</dbReference>
<keyword evidence="8" id="KW-1015">Disulfide bond</keyword>
<evidence type="ECO:0000256" key="4">
    <source>
        <dbReference type="ARBA" id="ARBA00022719"/>
    </source>
</evidence>
<keyword evidence="14" id="KW-1185">Reference proteome</keyword>
<gene>
    <name evidence="13" type="ORF">Q9L42_001035</name>
</gene>
<dbReference type="Gene3D" id="1.20.1440.130">
    <property type="entry name" value="VKOR domain"/>
    <property type="match status" value="1"/>
</dbReference>
<evidence type="ECO:0000256" key="6">
    <source>
        <dbReference type="ARBA" id="ARBA00023002"/>
    </source>
</evidence>
<comment type="similarity">
    <text evidence="2">Belongs to the VKOR family.</text>
</comment>
<keyword evidence="7 10" id="KW-0472">Membrane</keyword>
<feature type="domain" description="Vitamin K epoxide reductase" evidence="12">
    <location>
        <begin position="2"/>
        <end position="132"/>
    </location>
</feature>
<keyword evidence="4" id="KW-0874">Quinone</keyword>
<evidence type="ECO:0000256" key="9">
    <source>
        <dbReference type="ARBA" id="ARBA00023284"/>
    </source>
</evidence>
<comment type="subcellular location">
    <subcellularLocation>
        <location evidence="1">Membrane</location>
        <topology evidence="1">Multi-pass membrane protein</topology>
    </subcellularLocation>
</comment>
<dbReference type="Pfam" id="PF03779">
    <property type="entry name" value="SPW"/>
    <property type="match status" value="1"/>
</dbReference>
<organism evidence="13 14">
    <name type="scientific">Methylomarinum roseum</name>
    <dbReference type="NCBI Taxonomy" id="3067653"/>
    <lineage>
        <taxon>Bacteria</taxon>
        <taxon>Pseudomonadati</taxon>
        <taxon>Pseudomonadota</taxon>
        <taxon>Gammaproteobacteria</taxon>
        <taxon>Methylococcales</taxon>
        <taxon>Methylococcaceae</taxon>
        <taxon>Methylomarinum</taxon>
    </lineage>
</organism>
<dbReference type="KEGG" id="mech:Q9L42_001035"/>
<dbReference type="InterPro" id="IPR038354">
    <property type="entry name" value="VKOR_sf"/>
</dbReference>
<keyword evidence="3 10" id="KW-0812">Transmembrane</keyword>
<sequence length="302" mass="33096">MLAFIGFFISRYLCAYQLGHIDGIWEPFFSGSAQDPQNGTEEIITSYISKAWPVPDAGLGAMTYALEILTGVMGSSRRWRTMPWLVMLFGIMIVPLGAVSIFFIIIQPILIDTWCSLCLIAAAAMLIQIPYSLDELVATSEFLYRRKKQGRPLLRIFFTGDTDEGKWEDKEDNFEQSPGAVIRDMLSGGLTLPWNLLLCIGIGVWLMFTRLTLGAEGGMANADHLIGALVVTIAITALAESGRTLRFLVIPLGAALLVTPFIYGAGLVAIISSVICALLLICFSFPRGAIKNTYGLWDKAIV</sequence>
<evidence type="ECO:0000256" key="5">
    <source>
        <dbReference type="ARBA" id="ARBA00022989"/>
    </source>
</evidence>
<keyword evidence="6" id="KW-0560">Oxidoreductase</keyword>
<feature type="transmembrane region" description="Helical" evidence="10">
    <location>
        <begin position="194"/>
        <end position="213"/>
    </location>
</feature>
<feature type="transmembrane region" description="Helical" evidence="10">
    <location>
        <begin position="113"/>
        <end position="133"/>
    </location>
</feature>
<dbReference type="GO" id="GO:0016020">
    <property type="term" value="C:membrane"/>
    <property type="evidence" value="ECO:0007669"/>
    <property type="project" value="UniProtKB-SubCell"/>
</dbReference>
<evidence type="ECO:0000256" key="8">
    <source>
        <dbReference type="ARBA" id="ARBA00023157"/>
    </source>
</evidence>
<dbReference type="InterPro" id="IPR005530">
    <property type="entry name" value="SPW"/>
</dbReference>
<evidence type="ECO:0000256" key="7">
    <source>
        <dbReference type="ARBA" id="ARBA00023136"/>
    </source>
</evidence>
<feature type="transmembrane region" description="Helical" evidence="10">
    <location>
        <begin position="225"/>
        <end position="241"/>
    </location>
</feature>
<evidence type="ECO:0000256" key="10">
    <source>
        <dbReference type="SAM" id="Phobius"/>
    </source>
</evidence>
<feature type="domain" description="SPW repeat-containing integral membrane" evidence="11">
    <location>
        <begin position="197"/>
        <end position="284"/>
    </location>
</feature>
<name>A0AAU7NUR8_9GAMM</name>
<dbReference type="CDD" id="cd12919">
    <property type="entry name" value="VKOR_2"/>
    <property type="match status" value="1"/>
</dbReference>
<dbReference type="EMBL" id="CP157743">
    <property type="protein sequence ID" value="XBS20746.1"/>
    <property type="molecule type" value="Genomic_DNA"/>
</dbReference>
<evidence type="ECO:0000313" key="14">
    <source>
        <dbReference type="Proteomes" id="UP001225378"/>
    </source>
</evidence>
<protein>
    <submittedName>
        <fullName evidence="13">Vitamin K epoxide reductase family protein</fullName>
    </submittedName>
</protein>